<feature type="domain" description="Carbohydrate kinase FGGY C-terminal" evidence="7">
    <location>
        <begin position="2"/>
        <end position="58"/>
    </location>
</feature>
<dbReference type="PROSITE" id="PS00445">
    <property type="entry name" value="FGGY_KINASES_2"/>
    <property type="match status" value="1"/>
</dbReference>
<dbReference type="PANTHER" id="PTHR10196:SF69">
    <property type="entry name" value="GLYCEROL KINASE"/>
    <property type="match status" value="1"/>
</dbReference>
<dbReference type="SUPFAM" id="SSF53067">
    <property type="entry name" value="Actin-like ATPase domain"/>
    <property type="match status" value="1"/>
</dbReference>
<keyword evidence="2" id="KW-0808">Transferase</keyword>
<dbReference type="Pfam" id="PF02782">
    <property type="entry name" value="FGGY_C"/>
    <property type="match status" value="1"/>
</dbReference>
<evidence type="ECO:0000256" key="3">
    <source>
        <dbReference type="ARBA" id="ARBA00022741"/>
    </source>
</evidence>
<evidence type="ECO:0000313" key="9">
    <source>
        <dbReference type="Proteomes" id="UP001157017"/>
    </source>
</evidence>
<evidence type="ECO:0000256" key="1">
    <source>
        <dbReference type="ARBA" id="ARBA00009156"/>
    </source>
</evidence>
<dbReference type="InterPro" id="IPR043129">
    <property type="entry name" value="ATPase_NBD"/>
</dbReference>
<evidence type="ECO:0000256" key="2">
    <source>
        <dbReference type="ARBA" id="ARBA00022679"/>
    </source>
</evidence>
<evidence type="ECO:0000259" key="7">
    <source>
        <dbReference type="Pfam" id="PF02782"/>
    </source>
</evidence>
<evidence type="ECO:0000256" key="5">
    <source>
        <dbReference type="ARBA" id="ARBA00022840"/>
    </source>
</evidence>
<evidence type="ECO:0000256" key="6">
    <source>
        <dbReference type="SAM" id="MobiDB-lite"/>
    </source>
</evidence>
<dbReference type="PANTHER" id="PTHR10196">
    <property type="entry name" value="SUGAR KINASE"/>
    <property type="match status" value="1"/>
</dbReference>
<keyword evidence="3" id="KW-0547">Nucleotide-binding</keyword>
<protein>
    <recommendedName>
        <fullName evidence="7">Carbohydrate kinase FGGY C-terminal domain-containing protein</fullName>
    </recommendedName>
</protein>
<evidence type="ECO:0000256" key="4">
    <source>
        <dbReference type="ARBA" id="ARBA00022777"/>
    </source>
</evidence>
<feature type="compositionally biased region" description="Basic residues" evidence="6">
    <location>
        <begin position="95"/>
        <end position="104"/>
    </location>
</feature>
<sequence length="159" mass="17792">MPAFSGLFAPHWRSDARGVLVGLTRFVTKGHVARAALEATAFQTREVVEAMDADSGVALTEPAGRRRHGRQRACSCSSRPTCSTCRWCARESPRRRPSARRTRPVSRSGSGRAPTSLAEQWAEDTRWEPSMGAARREHLCGRWQRAVQRTLDWADDDED</sequence>
<organism evidence="8 9">
    <name type="scientific">Angustibacter aerolatus</name>
    <dbReference type="NCBI Taxonomy" id="1162965"/>
    <lineage>
        <taxon>Bacteria</taxon>
        <taxon>Bacillati</taxon>
        <taxon>Actinomycetota</taxon>
        <taxon>Actinomycetes</taxon>
        <taxon>Kineosporiales</taxon>
        <taxon>Kineosporiaceae</taxon>
    </lineage>
</organism>
<gene>
    <name evidence="8" type="ORF">GCM10025868_18110</name>
</gene>
<dbReference type="InterPro" id="IPR018485">
    <property type="entry name" value="FGGY_C"/>
</dbReference>
<comment type="similarity">
    <text evidence="1">Belongs to the FGGY kinase family.</text>
</comment>
<proteinExistence type="inferred from homology"/>
<accession>A0ABQ6JED4</accession>
<dbReference type="InterPro" id="IPR018483">
    <property type="entry name" value="Carb_kinase_FGGY_CS"/>
</dbReference>
<dbReference type="EMBL" id="BSUZ01000001">
    <property type="protein sequence ID" value="GMA86561.1"/>
    <property type="molecule type" value="Genomic_DNA"/>
</dbReference>
<dbReference type="Gene3D" id="3.30.420.40">
    <property type="match status" value="2"/>
</dbReference>
<keyword evidence="4" id="KW-0418">Kinase</keyword>
<keyword evidence="5" id="KW-0067">ATP-binding</keyword>
<evidence type="ECO:0000313" key="8">
    <source>
        <dbReference type="EMBL" id="GMA86561.1"/>
    </source>
</evidence>
<dbReference type="Proteomes" id="UP001157017">
    <property type="component" value="Unassembled WGS sequence"/>
</dbReference>
<reference evidence="9" key="1">
    <citation type="journal article" date="2019" name="Int. J. Syst. Evol. Microbiol.">
        <title>The Global Catalogue of Microorganisms (GCM) 10K type strain sequencing project: providing services to taxonomists for standard genome sequencing and annotation.</title>
        <authorList>
            <consortium name="The Broad Institute Genomics Platform"/>
            <consortium name="The Broad Institute Genome Sequencing Center for Infectious Disease"/>
            <person name="Wu L."/>
            <person name="Ma J."/>
        </authorList>
    </citation>
    <scope>NUCLEOTIDE SEQUENCE [LARGE SCALE GENOMIC DNA]</scope>
    <source>
        <strain evidence="9">NBRC 108730</strain>
    </source>
</reference>
<name>A0ABQ6JED4_9ACTN</name>
<comment type="caution">
    <text evidence="8">The sequence shown here is derived from an EMBL/GenBank/DDBJ whole genome shotgun (WGS) entry which is preliminary data.</text>
</comment>
<keyword evidence="9" id="KW-1185">Reference proteome</keyword>
<feature type="region of interest" description="Disordered" evidence="6">
    <location>
        <begin position="92"/>
        <end position="127"/>
    </location>
</feature>